<reference evidence="1 2" key="1">
    <citation type="journal article" date="2018" name="Biotechnol. Biofuels">
        <title>Integrative visual omics of the white-rot fungus Polyporus brumalis exposes the biotechnological potential of its oxidative enzymes for delignifying raw plant biomass.</title>
        <authorList>
            <person name="Miyauchi S."/>
            <person name="Rancon A."/>
            <person name="Drula E."/>
            <person name="Hage H."/>
            <person name="Chaduli D."/>
            <person name="Favel A."/>
            <person name="Grisel S."/>
            <person name="Henrissat B."/>
            <person name="Herpoel-Gimbert I."/>
            <person name="Ruiz-Duenas F.J."/>
            <person name="Chevret D."/>
            <person name="Hainaut M."/>
            <person name="Lin J."/>
            <person name="Wang M."/>
            <person name="Pangilinan J."/>
            <person name="Lipzen A."/>
            <person name="Lesage-Meessen L."/>
            <person name="Navarro D."/>
            <person name="Riley R."/>
            <person name="Grigoriev I.V."/>
            <person name="Zhou S."/>
            <person name="Raouche S."/>
            <person name="Rosso M.N."/>
        </authorList>
    </citation>
    <scope>NUCLEOTIDE SEQUENCE [LARGE SCALE GENOMIC DNA]</scope>
    <source>
        <strain evidence="1 2">BRFM 1820</strain>
    </source>
</reference>
<name>A0A371CTH4_9APHY</name>
<protein>
    <submittedName>
        <fullName evidence="1">Uncharacterized protein</fullName>
    </submittedName>
</protein>
<sequence>MRNDRTGWFELCYWHDYCPNIQERRRRRQYCATGSRPSRARGVWEIGSVAASRRSTGAPLLLQYGLLVCRSRFFWLRYRLPRAECRSPRQCSDSGVRFRMY</sequence>
<evidence type="ECO:0000313" key="2">
    <source>
        <dbReference type="Proteomes" id="UP000256964"/>
    </source>
</evidence>
<gene>
    <name evidence="1" type="ORF">OH76DRAFT_1190554</name>
</gene>
<organism evidence="1 2">
    <name type="scientific">Lentinus brumalis</name>
    <dbReference type="NCBI Taxonomy" id="2498619"/>
    <lineage>
        <taxon>Eukaryota</taxon>
        <taxon>Fungi</taxon>
        <taxon>Dikarya</taxon>
        <taxon>Basidiomycota</taxon>
        <taxon>Agaricomycotina</taxon>
        <taxon>Agaricomycetes</taxon>
        <taxon>Polyporales</taxon>
        <taxon>Polyporaceae</taxon>
        <taxon>Lentinus</taxon>
    </lineage>
</organism>
<keyword evidence="2" id="KW-1185">Reference proteome</keyword>
<accession>A0A371CTH4</accession>
<proteinExistence type="predicted"/>
<dbReference type="EMBL" id="KZ857462">
    <property type="protein sequence ID" value="RDX43585.1"/>
    <property type="molecule type" value="Genomic_DNA"/>
</dbReference>
<evidence type="ECO:0000313" key="1">
    <source>
        <dbReference type="EMBL" id="RDX43585.1"/>
    </source>
</evidence>
<dbReference type="AlphaFoldDB" id="A0A371CTH4"/>
<dbReference type="Proteomes" id="UP000256964">
    <property type="component" value="Unassembled WGS sequence"/>
</dbReference>